<organism evidence="12 13">
    <name type="scientific">Cloeon dipterum</name>
    <dbReference type="NCBI Taxonomy" id="197152"/>
    <lineage>
        <taxon>Eukaryota</taxon>
        <taxon>Metazoa</taxon>
        <taxon>Ecdysozoa</taxon>
        <taxon>Arthropoda</taxon>
        <taxon>Hexapoda</taxon>
        <taxon>Insecta</taxon>
        <taxon>Pterygota</taxon>
        <taxon>Palaeoptera</taxon>
        <taxon>Ephemeroptera</taxon>
        <taxon>Pisciforma</taxon>
        <taxon>Baetidae</taxon>
        <taxon>Cloeon</taxon>
    </lineage>
</organism>
<keyword evidence="6" id="KW-0508">mRNA splicing</keyword>
<dbReference type="Proteomes" id="UP000494165">
    <property type="component" value="Unassembled WGS sequence"/>
</dbReference>
<name>A0A8S1DH87_9INSE</name>
<accession>A0A8S1DH87</accession>
<evidence type="ECO:0000256" key="4">
    <source>
        <dbReference type="ARBA" id="ARBA00022664"/>
    </source>
</evidence>
<dbReference type="Pfam" id="PF20981">
    <property type="entry name" value="AAR2_1st"/>
    <property type="match status" value="1"/>
</dbReference>
<dbReference type="Gene3D" id="1.25.40.550">
    <property type="entry name" value="Aar2, C-terminal domain-like"/>
    <property type="match status" value="1"/>
</dbReference>
<feature type="domain" description="AAR2 C-terminal" evidence="10">
    <location>
        <begin position="191"/>
        <end position="345"/>
    </location>
</feature>
<dbReference type="PANTHER" id="PTHR12689">
    <property type="entry name" value="A1 CISTRON SPLICING FACTOR AAR2-RELATED"/>
    <property type="match status" value="1"/>
</dbReference>
<dbReference type="InterPro" id="IPR038516">
    <property type="entry name" value="AAR2_N_sf"/>
</dbReference>
<dbReference type="FunFam" id="1.25.40.550:FF:000001">
    <property type="entry name" value="AAR2 splicing factor homolog"/>
    <property type="match status" value="1"/>
</dbReference>
<dbReference type="OrthoDB" id="201752at2759"/>
<dbReference type="Pfam" id="PF05282">
    <property type="entry name" value="AAR2"/>
    <property type="match status" value="1"/>
</dbReference>
<evidence type="ECO:0000256" key="2">
    <source>
        <dbReference type="ARBA" id="ARBA00006281"/>
    </source>
</evidence>
<evidence type="ECO:0000313" key="13">
    <source>
        <dbReference type="Proteomes" id="UP000494165"/>
    </source>
</evidence>
<evidence type="ECO:0000256" key="6">
    <source>
        <dbReference type="ARBA" id="ARBA00023187"/>
    </source>
</evidence>
<dbReference type="PANTHER" id="PTHR12689:SF4">
    <property type="entry name" value="PROTEIN AAR2 HOMOLOG"/>
    <property type="match status" value="1"/>
</dbReference>
<sequence length="368" mass="42098">MDIDQELAKRMLIEGGTLVFLDVPEGTDFGMDMKNWITDFNFKGMKMIPPGLHFISYSARNKHGDATPRVGFFHNFKKSEILVRKWDPNAEDISLEDFSAEEVDRIRSNLLQLDRYLAPYPLEIYRDWRKLSEGITDDLLGRLSPEKVLIRSALELESTPESSKKRRRTLDKEEALLPQLSPKPATALRITEVPEFKWPEGATPADITKHSLDSSFALEKIISSFKEPLDIIGEMQVCYICFLIGHSLEAFEQWKDLLLLLCASEDALARQRAVFSRFLTVMSTHLQEIPEDFMVDVVAGKNAVYLGMKKLFQNIKESGESVDTRLKSQAERLKQQLESKFGWGFSKEDEEEDDEDAPVVVDLSEELL</sequence>
<feature type="region of interest" description="Disordered" evidence="9">
    <location>
        <begin position="344"/>
        <end position="368"/>
    </location>
</feature>
<keyword evidence="13" id="KW-1185">Reference proteome</keyword>
<dbReference type="GO" id="GO:0005681">
    <property type="term" value="C:spliceosomal complex"/>
    <property type="evidence" value="ECO:0007669"/>
    <property type="project" value="UniProtKB-KW"/>
</dbReference>
<comment type="function">
    <text evidence="1">Component of the U5 snRNP complex that is required for spliceosome assembly and for pre-mRNA splicing.</text>
</comment>
<comment type="caution">
    <text evidence="12">The sequence shown here is derived from an EMBL/GenBank/DDBJ whole genome shotgun (WGS) entry which is preliminary data.</text>
</comment>
<dbReference type="EMBL" id="CADEPI010000189">
    <property type="protein sequence ID" value="CAB3379577.1"/>
    <property type="molecule type" value="Genomic_DNA"/>
</dbReference>
<dbReference type="InterPro" id="IPR033647">
    <property type="entry name" value="Aar2_N"/>
</dbReference>
<dbReference type="FunFam" id="2.60.34.20:FF:000001">
    <property type="entry name" value="protein AAR2 homolog"/>
    <property type="match status" value="1"/>
</dbReference>
<reference evidence="12 13" key="1">
    <citation type="submission" date="2020-04" db="EMBL/GenBank/DDBJ databases">
        <authorList>
            <person name="Alioto T."/>
            <person name="Alioto T."/>
            <person name="Gomez Garrido J."/>
        </authorList>
    </citation>
    <scope>NUCLEOTIDE SEQUENCE [LARGE SCALE GENOMIC DNA]</scope>
</reference>
<evidence type="ECO:0000259" key="11">
    <source>
        <dbReference type="Pfam" id="PF20981"/>
    </source>
</evidence>
<evidence type="ECO:0000256" key="8">
    <source>
        <dbReference type="ARBA" id="ARBA00047009"/>
    </source>
</evidence>
<proteinExistence type="inferred from homology"/>
<keyword evidence="5" id="KW-0747">Spliceosome</keyword>
<gene>
    <name evidence="12" type="ORF">CLODIP_2_CD07051</name>
</gene>
<keyword evidence="4" id="KW-0507">mRNA processing</keyword>
<evidence type="ECO:0000256" key="5">
    <source>
        <dbReference type="ARBA" id="ARBA00022728"/>
    </source>
</evidence>
<protein>
    <recommendedName>
        <fullName evidence="3">Protein AAR2 homolog</fullName>
    </recommendedName>
    <alternativeName>
        <fullName evidence="7">AAR2 splicing factor homolog</fullName>
    </alternativeName>
</protein>
<feature type="compositionally biased region" description="Acidic residues" evidence="9">
    <location>
        <begin position="348"/>
        <end position="368"/>
    </location>
</feature>
<dbReference type="InterPro" id="IPR007946">
    <property type="entry name" value="AAR2"/>
</dbReference>
<comment type="similarity">
    <text evidence="2">Belongs to the AAR2 family.</text>
</comment>
<dbReference type="Gene3D" id="2.60.34.20">
    <property type="match status" value="1"/>
</dbReference>
<dbReference type="GO" id="GO:0000244">
    <property type="term" value="P:spliceosomal tri-snRNP complex assembly"/>
    <property type="evidence" value="ECO:0007669"/>
    <property type="project" value="TreeGrafter"/>
</dbReference>
<feature type="domain" description="AAR2 N-terminal" evidence="11">
    <location>
        <begin position="14"/>
        <end position="145"/>
    </location>
</feature>
<evidence type="ECO:0000256" key="3">
    <source>
        <dbReference type="ARBA" id="ARBA00016372"/>
    </source>
</evidence>
<dbReference type="InterPro" id="IPR033648">
    <property type="entry name" value="AAR2_C"/>
</dbReference>
<dbReference type="CDD" id="cd13777">
    <property type="entry name" value="Aar2_N"/>
    <property type="match status" value="1"/>
</dbReference>
<evidence type="ECO:0000256" key="9">
    <source>
        <dbReference type="SAM" id="MobiDB-lite"/>
    </source>
</evidence>
<dbReference type="CDD" id="cd13778">
    <property type="entry name" value="Aar2_C"/>
    <property type="match status" value="1"/>
</dbReference>
<evidence type="ECO:0000256" key="7">
    <source>
        <dbReference type="ARBA" id="ARBA00030625"/>
    </source>
</evidence>
<dbReference type="AlphaFoldDB" id="A0A8S1DH87"/>
<evidence type="ECO:0000313" key="12">
    <source>
        <dbReference type="EMBL" id="CAB3379577.1"/>
    </source>
</evidence>
<evidence type="ECO:0000256" key="1">
    <source>
        <dbReference type="ARBA" id="ARBA00003708"/>
    </source>
</evidence>
<dbReference type="InterPro" id="IPR038514">
    <property type="entry name" value="AAR2_C_sf"/>
</dbReference>
<evidence type="ECO:0000259" key="10">
    <source>
        <dbReference type="Pfam" id="PF05282"/>
    </source>
</evidence>
<comment type="subunit">
    <text evidence="8">Interacts with PRPF8 (via RNase H homology domain). Component of a U5 snRNP complex that contains PRPF8.</text>
</comment>